<evidence type="ECO:0000313" key="2">
    <source>
        <dbReference type="Proteomes" id="UP000789366"/>
    </source>
</evidence>
<accession>A0ACA9PQ66</accession>
<evidence type="ECO:0000313" key="1">
    <source>
        <dbReference type="EMBL" id="CAG8712888.1"/>
    </source>
</evidence>
<protein>
    <submittedName>
        <fullName evidence="1">15295_t:CDS:1</fullName>
    </submittedName>
</protein>
<feature type="non-terminal residue" evidence="1">
    <location>
        <position position="1"/>
    </location>
</feature>
<sequence length="69" mass="8371">RLKNELQILRKDRLDFLANEIAEFNRIQQGIQNETDIERLKNFWLKEIAKSKLKIDDKAKLNKLKEKIY</sequence>
<dbReference type="EMBL" id="CAJVPW010026613">
    <property type="protein sequence ID" value="CAG8712888.1"/>
    <property type="molecule type" value="Genomic_DNA"/>
</dbReference>
<proteinExistence type="predicted"/>
<organism evidence="1 2">
    <name type="scientific">Cetraspora pellucida</name>
    <dbReference type="NCBI Taxonomy" id="1433469"/>
    <lineage>
        <taxon>Eukaryota</taxon>
        <taxon>Fungi</taxon>
        <taxon>Fungi incertae sedis</taxon>
        <taxon>Mucoromycota</taxon>
        <taxon>Glomeromycotina</taxon>
        <taxon>Glomeromycetes</taxon>
        <taxon>Diversisporales</taxon>
        <taxon>Gigasporaceae</taxon>
        <taxon>Cetraspora</taxon>
    </lineage>
</organism>
<name>A0ACA9PQ66_9GLOM</name>
<keyword evidence="2" id="KW-1185">Reference proteome</keyword>
<gene>
    <name evidence="1" type="ORF">SPELUC_LOCUS11926</name>
</gene>
<comment type="caution">
    <text evidence="1">The sequence shown here is derived from an EMBL/GenBank/DDBJ whole genome shotgun (WGS) entry which is preliminary data.</text>
</comment>
<reference evidence="1" key="1">
    <citation type="submission" date="2021-06" db="EMBL/GenBank/DDBJ databases">
        <authorList>
            <person name="Kallberg Y."/>
            <person name="Tangrot J."/>
            <person name="Rosling A."/>
        </authorList>
    </citation>
    <scope>NUCLEOTIDE SEQUENCE</scope>
    <source>
        <strain evidence="1">28 12/20/2015</strain>
    </source>
</reference>
<dbReference type="Proteomes" id="UP000789366">
    <property type="component" value="Unassembled WGS sequence"/>
</dbReference>